<feature type="compositionally biased region" description="Pro residues" evidence="3">
    <location>
        <begin position="299"/>
        <end position="310"/>
    </location>
</feature>
<name>A0A8S0RQ77_OLEEU</name>
<dbReference type="OrthoDB" id="205569at2759"/>
<evidence type="ECO:0000259" key="4">
    <source>
        <dbReference type="Pfam" id="PF09429"/>
    </source>
</evidence>
<feature type="compositionally biased region" description="Low complexity" evidence="3">
    <location>
        <begin position="383"/>
        <end position="395"/>
    </location>
</feature>
<dbReference type="GO" id="GO:0006396">
    <property type="term" value="P:RNA processing"/>
    <property type="evidence" value="ECO:0007669"/>
    <property type="project" value="InterPro"/>
</dbReference>
<feature type="compositionally biased region" description="Pro residues" evidence="3">
    <location>
        <begin position="252"/>
        <end position="270"/>
    </location>
</feature>
<keyword evidence="2" id="KW-0539">Nucleus</keyword>
<comment type="caution">
    <text evidence="5">The sequence shown here is derived from an EMBL/GenBank/DDBJ whole genome shotgun (WGS) entry which is preliminary data.</text>
</comment>
<feature type="compositionally biased region" description="Basic and acidic residues" evidence="3">
    <location>
        <begin position="274"/>
        <end position="293"/>
    </location>
</feature>
<evidence type="ECO:0000256" key="1">
    <source>
        <dbReference type="ARBA" id="ARBA00004123"/>
    </source>
</evidence>
<feature type="compositionally biased region" description="Pro residues" evidence="3">
    <location>
        <begin position="211"/>
        <end position="223"/>
    </location>
</feature>
<feature type="region of interest" description="Disordered" evidence="3">
    <location>
        <begin position="93"/>
        <end position="395"/>
    </location>
</feature>
<dbReference type="Proteomes" id="UP000594638">
    <property type="component" value="Unassembled WGS sequence"/>
</dbReference>
<dbReference type="Pfam" id="PF09429">
    <property type="entry name" value="Wbp11"/>
    <property type="match status" value="1"/>
</dbReference>
<organism evidence="5 6">
    <name type="scientific">Olea europaea subsp. europaea</name>
    <dbReference type="NCBI Taxonomy" id="158383"/>
    <lineage>
        <taxon>Eukaryota</taxon>
        <taxon>Viridiplantae</taxon>
        <taxon>Streptophyta</taxon>
        <taxon>Embryophyta</taxon>
        <taxon>Tracheophyta</taxon>
        <taxon>Spermatophyta</taxon>
        <taxon>Magnoliopsida</taxon>
        <taxon>eudicotyledons</taxon>
        <taxon>Gunneridae</taxon>
        <taxon>Pentapetalae</taxon>
        <taxon>asterids</taxon>
        <taxon>lamiids</taxon>
        <taxon>Lamiales</taxon>
        <taxon>Oleaceae</taxon>
        <taxon>Oleeae</taxon>
        <taxon>Olea</taxon>
    </lineage>
</organism>
<evidence type="ECO:0000256" key="3">
    <source>
        <dbReference type="SAM" id="MobiDB-lite"/>
    </source>
</evidence>
<protein>
    <submittedName>
        <fullName evidence="5">Formin 5</fullName>
    </submittedName>
</protein>
<feature type="region of interest" description="Disordered" evidence="3">
    <location>
        <begin position="465"/>
        <end position="511"/>
    </location>
</feature>
<feature type="compositionally biased region" description="Pro residues" evidence="3">
    <location>
        <begin position="340"/>
        <end position="382"/>
    </location>
</feature>
<evidence type="ECO:0000313" key="5">
    <source>
        <dbReference type="EMBL" id="CAA2981414.1"/>
    </source>
</evidence>
<evidence type="ECO:0000313" key="6">
    <source>
        <dbReference type="Proteomes" id="UP000594638"/>
    </source>
</evidence>
<feature type="compositionally biased region" description="Basic and acidic residues" evidence="3">
    <location>
        <begin position="114"/>
        <end position="131"/>
    </location>
</feature>
<feature type="compositionally biased region" description="Pro residues" evidence="3">
    <location>
        <begin position="184"/>
        <end position="195"/>
    </location>
</feature>
<dbReference type="PANTHER" id="PTHR13361:SF1">
    <property type="entry name" value="WW DOMAIN-BINDING PROTEIN 11"/>
    <property type="match status" value="1"/>
</dbReference>
<dbReference type="GO" id="GO:0005681">
    <property type="term" value="C:spliceosomal complex"/>
    <property type="evidence" value="ECO:0007669"/>
    <property type="project" value="TreeGrafter"/>
</dbReference>
<feature type="compositionally biased region" description="Pro residues" evidence="3">
    <location>
        <begin position="233"/>
        <end position="245"/>
    </location>
</feature>
<dbReference type="PANTHER" id="PTHR13361">
    <property type="entry name" value="WW DOMAIN-BINDING PROTEIN 11"/>
    <property type="match status" value="1"/>
</dbReference>
<keyword evidence="6" id="KW-1185">Reference proteome</keyword>
<gene>
    <name evidence="5" type="ORF">OLEA9_A100351</name>
</gene>
<reference evidence="5 6" key="1">
    <citation type="submission" date="2019-12" db="EMBL/GenBank/DDBJ databases">
        <authorList>
            <person name="Alioto T."/>
            <person name="Alioto T."/>
            <person name="Gomez Garrido J."/>
        </authorList>
    </citation>
    <scope>NUCLEOTIDE SEQUENCE [LARGE SCALE GENOMIC DNA]</scope>
</reference>
<sequence>MVKTTKGGKTMNPTDAYRKEIRKKELKRNKKERKKVREVGILKKDPETLKDQIQKLEAMKADGALDKARKHKKRQLEDTLNLVIKKRREYEDKLKEKGEAPVMFSHLGPVQRRASAEEEERVKHPRPEDSVYYHPTLNPSGAPPPGKPPMFKSSIGPRIPLPEASSSNAASSSISESEEAGLSVPPPPPPPPPMPTAGLDAGDGTIMPASLPLPPPPPMPPKPAMTDFATALPPLPPPPPGPPPKELLATRPPLPPPPALPQSIQPPPPGTVGSEKDRSQSAKSDDTASRDSTHASTMLPPPPPPPPGLPPKLGNDQLEGSSSESDLKTSSENNDLSKMVPPPPIRQQPPVPGSAMVPTPPGILRFPPPPPDMRPPLPPPGIPGQLAPPGVMVPPVQLPPFGPPPMMIPLPPGPPPILQGDLVFRQPAPPKPSYVKSAASTVVKRPLAQHTPELTAMVPASVRVRRESVLPKPKAKPTTTMATNRPPAAAPVVRQESSSSSSAPKPQSIDDSYMAFLEDMKALGALDK</sequence>
<proteinExistence type="predicted"/>
<feature type="compositionally biased region" description="Low complexity" evidence="3">
    <location>
        <begin position="319"/>
        <end position="332"/>
    </location>
</feature>
<feature type="region of interest" description="Disordered" evidence="3">
    <location>
        <begin position="418"/>
        <end position="437"/>
    </location>
</feature>
<evidence type="ECO:0000256" key="2">
    <source>
        <dbReference type="ARBA" id="ARBA00023242"/>
    </source>
</evidence>
<dbReference type="EMBL" id="CACTIH010003670">
    <property type="protein sequence ID" value="CAA2981414.1"/>
    <property type="molecule type" value="Genomic_DNA"/>
</dbReference>
<dbReference type="AlphaFoldDB" id="A0A8S0RQ77"/>
<feature type="compositionally biased region" description="Low complexity" evidence="3">
    <location>
        <begin position="163"/>
        <end position="175"/>
    </location>
</feature>
<feature type="domain" description="Wbp11/ELF5/Saf1 N-terminal" evidence="4">
    <location>
        <begin position="8"/>
        <end position="84"/>
    </location>
</feature>
<accession>A0A8S0RQ77</accession>
<dbReference type="Gramene" id="OE9A100351T1">
    <property type="protein sequence ID" value="OE9A100351C1"/>
    <property type="gene ID" value="OE9A100351"/>
</dbReference>
<comment type="subcellular location">
    <subcellularLocation>
        <location evidence="1">Nucleus</location>
    </subcellularLocation>
</comment>
<dbReference type="InterPro" id="IPR019007">
    <property type="entry name" value="Wbp11/ELF5/Saf1_N"/>
</dbReference>